<dbReference type="STRING" id="207559.Dde_0321"/>
<sequence length="122" mass="13311">MSELKVLLVDDEIEFAGTLAERLRLRGLQADVTTDGEEALRLVTAHRPDVMVVDVMMPGMNGLDVLRQVRTNMPDLPVILLTGKGSTRDGIEGMRLGAFDYLVKPISIDDLIGKIHEAVNGA</sequence>
<dbReference type="Gene3D" id="3.40.50.2300">
    <property type="match status" value="1"/>
</dbReference>
<dbReference type="Pfam" id="PF00072">
    <property type="entry name" value="Response_reg"/>
    <property type="match status" value="1"/>
</dbReference>
<dbReference type="GO" id="GO:0000160">
    <property type="term" value="P:phosphorelay signal transduction system"/>
    <property type="evidence" value="ECO:0007669"/>
    <property type="project" value="UniProtKB-KW"/>
</dbReference>
<protein>
    <submittedName>
        <fullName evidence="5">Response regulator receiver protein</fullName>
    </submittedName>
</protein>
<evidence type="ECO:0000313" key="5">
    <source>
        <dbReference type="EMBL" id="ABB37122.1"/>
    </source>
</evidence>
<name>Q316M4_OLEA2</name>
<dbReference type="eggNOG" id="COG0745">
    <property type="taxonomic scope" value="Bacteria"/>
</dbReference>
<dbReference type="AlphaFoldDB" id="Q316M4"/>
<evidence type="ECO:0000259" key="4">
    <source>
        <dbReference type="PROSITE" id="PS50110"/>
    </source>
</evidence>
<evidence type="ECO:0000256" key="2">
    <source>
        <dbReference type="ARBA" id="ARBA00023012"/>
    </source>
</evidence>
<dbReference type="InterPro" id="IPR011006">
    <property type="entry name" value="CheY-like_superfamily"/>
</dbReference>
<dbReference type="EMBL" id="CP000112">
    <property type="protein sequence ID" value="ABB37122.1"/>
    <property type="molecule type" value="Genomic_DNA"/>
</dbReference>
<dbReference type="PANTHER" id="PTHR44591:SF14">
    <property type="entry name" value="PROTEIN PILG"/>
    <property type="match status" value="1"/>
</dbReference>
<dbReference type="PROSITE" id="PS50110">
    <property type="entry name" value="RESPONSE_REGULATORY"/>
    <property type="match status" value="1"/>
</dbReference>
<evidence type="ECO:0000256" key="1">
    <source>
        <dbReference type="ARBA" id="ARBA00022553"/>
    </source>
</evidence>
<dbReference type="Proteomes" id="UP000002710">
    <property type="component" value="Chromosome"/>
</dbReference>
<organism evidence="5 6">
    <name type="scientific">Oleidesulfovibrio alaskensis (strain ATCC BAA-1058 / DSM 17464 / G20)</name>
    <name type="common">Desulfovibrio alaskensis</name>
    <dbReference type="NCBI Taxonomy" id="207559"/>
    <lineage>
        <taxon>Bacteria</taxon>
        <taxon>Pseudomonadati</taxon>
        <taxon>Thermodesulfobacteriota</taxon>
        <taxon>Desulfovibrionia</taxon>
        <taxon>Desulfovibrionales</taxon>
        <taxon>Desulfovibrionaceae</taxon>
        <taxon>Oleidesulfovibrio</taxon>
    </lineage>
</organism>
<keyword evidence="6" id="KW-1185">Reference proteome</keyword>
<reference evidence="5 6" key="1">
    <citation type="journal article" date="2011" name="J. Bacteriol.">
        <title>Complete genome sequence and updated annotation of Desulfovibrio alaskensis G20.</title>
        <authorList>
            <person name="Hauser L.J."/>
            <person name="Land M.L."/>
            <person name="Brown S.D."/>
            <person name="Larimer F."/>
            <person name="Keller K.L."/>
            <person name="Rapp-Giles B.J."/>
            <person name="Price M.N."/>
            <person name="Lin M."/>
            <person name="Bruce D.C."/>
            <person name="Detter J.C."/>
            <person name="Tapia R."/>
            <person name="Han C.S."/>
            <person name="Goodwin L.A."/>
            <person name="Cheng J.F."/>
            <person name="Pitluck S."/>
            <person name="Copeland A."/>
            <person name="Lucas S."/>
            <person name="Nolan M."/>
            <person name="Lapidus A.L."/>
            <person name="Palumbo A.V."/>
            <person name="Wall J.D."/>
        </authorList>
    </citation>
    <scope>NUCLEOTIDE SEQUENCE [LARGE SCALE GENOMIC DNA]</scope>
    <source>
        <strain evidence="6">ATCC BAA 1058 / DSM 17464 / G20</strain>
    </source>
</reference>
<evidence type="ECO:0000313" key="6">
    <source>
        <dbReference type="Proteomes" id="UP000002710"/>
    </source>
</evidence>
<dbReference type="HOGENOM" id="CLU_000445_69_8_7"/>
<feature type="modified residue" description="4-aspartylphosphate" evidence="3">
    <location>
        <position position="54"/>
    </location>
</feature>
<dbReference type="KEGG" id="dde:Dde_0321"/>
<feature type="domain" description="Response regulatory" evidence="4">
    <location>
        <begin position="5"/>
        <end position="119"/>
    </location>
</feature>
<accession>Q316M4</accession>
<dbReference type="SUPFAM" id="SSF52172">
    <property type="entry name" value="CheY-like"/>
    <property type="match status" value="1"/>
</dbReference>
<gene>
    <name evidence="5" type="ordered locus">Dde_0321</name>
</gene>
<dbReference type="InterPro" id="IPR001789">
    <property type="entry name" value="Sig_transdc_resp-reg_receiver"/>
</dbReference>
<dbReference type="RefSeq" id="WP_011366463.1">
    <property type="nucleotide sequence ID" value="NC_007519.1"/>
</dbReference>
<evidence type="ECO:0000256" key="3">
    <source>
        <dbReference type="PROSITE-ProRule" id="PRU00169"/>
    </source>
</evidence>
<proteinExistence type="predicted"/>
<dbReference type="PANTHER" id="PTHR44591">
    <property type="entry name" value="STRESS RESPONSE REGULATOR PROTEIN 1"/>
    <property type="match status" value="1"/>
</dbReference>
<dbReference type="CDD" id="cd17574">
    <property type="entry name" value="REC_OmpR"/>
    <property type="match status" value="1"/>
</dbReference>
<dbReference type="InterPro" id="IPR050595">
    <property type="entry name" value="Bact_response_regulator"/>
</dbReference>
<keyword evidence="2" id="KW-0902">Two-component regulatory system</keyword>
<keyword evidence="1 3" id="KW-0597">Phosphoprotein</keyword>
<dbReference type="SMART" id="SM00448">
    <property type="entry name" value="REC"/>
    <property type="match status" value="1"/>
</dbReference>